<dbReference type="STRING" id="1121325.SAMN04515677_109108"/>
<dbReference type="AlphaFoldDB" id="A0A1G9SG61"/>
<dbReference type="SUPFAM" id="SSF56300">
    <property type="entry name" value="Metallo-dependent phosphatases"/>
    <property type="match status" value="1"/>
</dbReference>
<comment type="cofactor">
    <cofactor evidence="2">
        <name>a divalent metal cation</name>
        <dbReference type="ChEBI" id="CHEBI:60240"/>
    </cofactor>
</comment>
<dbReference type="InterPro" id="IPR029052">
    <property type="entry name" value="Metallo-depent_PP-like"/>
</dbReference>
<dbReference type="EMBL" id="FNGW01000009">
    <property type="protein sequence ID" value="SDM34486.1"/>
    <property type="molecule type" value="Genomic_DNA"/>
</dbReference>
<dbReference type="InterPro" id="IPR024654">
    <property type="entry name" value="Calcineurin-like_PHP_lpxH"/>
</dbReference>
<dbReference type="Gene3D" id="3.60.21.10">
    <property type="match status" value="1"/>
</dbReference>
<gene>
    <name evidence="4" type="ORF">SAMN04515677_109108</name>
</gene>
<keyword evidence="5" id="KW-1185">Reference proteome</keyword>
<dbReference type="GO" id="GO:0046872">
    <property type="term" value="F:metal ion binding"/>
    <property type="evidence" value="ECO:0007669"/>
    <property type="project" value="UniProtKB-KW"/>
</dbReference>
<protein>
    <recommendedName>
        <fullName evidence="2">Phosphoesterase</fullName>
        <ecNumber evidence="2">3.1.4.-</ecNumber>
    </recommendedName>
</protein>
<feature type="domain" description="Calcineurin-like phosphoesterase" evidence="3">
    <location>
        <begin position="1"/>
        <end position="140"/>
    </location>
</feature>
<organism evidence="4 5">
    <name type="scientific">Romboutsia lituseburensis DSM 797</name>
    <dbReference type="NCBI Taxonomy" id="1121325"/>
    <lineage>
        <taxon>Bacteria</taxon>
        <taxon>Bacillati</taxon>
        <taxon>Bacillota</taxon>
        <taxon>Clostridia</taxon>
        <taxon>Peptostreptococcales</taxon>
        <taxon>Peptostreptococcaceae</taxon>
        <taxon>Romboutsia</taxon>
    </lineage>
</organism>
<dbReference type="GO" id="GO:0016787">
    <property type="term" value="F:hydrolase activity"/>
    <property type="evidence" value="ECO:0007669"/>
    <property type="project" value="UniProtKB-UniRule"/>
</dbReference>
<evidence type="ECO:0000259" key="3">
    <source>
        <dbReference type="Pfam" id="PF12850"/>
    </source>
</evidence>
<name>A0A1G9SG61_9FIRM</name>
<comment type="similarity">
    <text evidence="1 2">Belongs to the metallophosphoesterase superfamily. YfcE family.</text>
</comment>
<dbReference type="InterPro" id="IPR000979">
    <property type="entry name" value="Phosphodiesterase_MJ0936/Vps29"/>
</dbReference>
<dbReference type="RefSeq" id="WP_092727319.1">
    <property type="nucleotide sequence ID" value="NZ_FNGW01000009.1"/>
</dbReference>
<dbReference type="EC" id="3.1.4.-" evidence="2"/>
<evidence type="ECO:0000256" key="1">
    <source>
        <dbReference type="ARBA" id="ARBA00008950"/>
    </source>
</evidence>
<evidence type="ECO:0000256" key="2">
    <source>
        <dbReference type="RuleBase" id="RU362039"/>
    </source>
</evidence>
<dbReference type="Pfam" id="PF12850">
    <property type="entry name" value="Metallophos_2"/>
    <property type="match status" value="1"/>
</dbReference>
<dbReference type="PANTHER" id="PTHR11124">
    <property type="entry name" value="VACUOLAR SORTING PROTEIN VPS29"/>
    <property type="match status" value="1"/>
</dbReference>
<keyword evidence="2" id="KW-0479">Metal-binding</keyword>
<evidence type="ECO:0000313" key="4">
    <source>
        <dbReference type="EMBL" id="SDM34486.1"/>
    </source>
</evidence>
<sequence>MIIGLISDTHGLLRAEVIQNLKGCDLIIHAGDIGKYEVIDRLRQVAPLELVLGNCDRNIEDESISTEKIVQIGEKKLYIIHDISKLNIDLQQEKISFVVCGHSHKRNIYTENGIIYINPGSVGPKRFKLPTTMAKLYIDEELIDEKFLKLDNYYIEFINI</sequence>
<accession>A0A1G9SG61</accession>
<reference evidence="4 5" key="1">
    <citation type="submission" date="2016-10" db="EMBL/GenBank/DDBJ databases">
        <authorList>
            <person name="de Groot N.N."/>
        </authorList>
    </citation>
    <scope>NUCLEOTIDE SEQUENCE [LARGE SCALE GENOMIC DNA]</scope>
    <source>
        <strain evidence="4 5">DSM 797</strain>
    </source>
</reference>
<dbReference type="NCBIfam" id="TIGR00040">
    <property type="entry name" value="yfcE"/>
    <property type="match status" value="1"/>
</dbReference>
<evidence type="ECO:0000313" key="5">
    <source>
        <dbReference type="Proteomes" id="UP000199068"/>
    </source>
</evidence>
<proteinExistence type="inferred from homology"/>
<dbReference type="Proteomes" id="UP000199068">
    <property type="component" value="Unassembled WGS sequence"/>
</dbReference>